<dbReference type="EMBL" id="BONZ01000100">
    <property type="protein sequence ID" value="GIH20562.1"/>
    <property type="molecule type" value="Genomic_DNA"/>
</dbReference>
<sequence>MNEYWNFRFTTGDLKKIATARDARPTNLARSRNNTAPTRREARTVGGSASGDHRRRAAGNAEPPETSDPGDCVDSRHPAARVQAAAVKTVPGGRRWENPATPAEAGVWRDQTAAFLRNFLHGLARASLVA</sequence>
<evidence type="ECO:0000256" key="1">
    <source>
        <dbReference type="SAM" id="MobiDB-lite"/>
    </source>
</evidence>
<gene>
    <name evidence="2" type="ORF">Raf01_87340</name>
</gene>
<evidence type="ECO:0000313" key="2">
    <source>
        <dbReference type="EMBL" id="GIH20562.1"/>
    </source>
</evidence>
<feature type="region of interest" description="Disordered" evidence="1">
    <location>
        <begin position="18"/>
        <end position="79"/>
    </location>
</feature>
<proteinExistence type="predicted"/>
<name>A0A8J3VVE4_9ACTN</name>
<accession>A0A8J3VVE4</accession>
<keyword evidence="3" id="KW-1185">Reference proteome</keyword>
<organism evidence="2 3">
    <name type="scientific">Rugosimonospora africana</name>
    <dbReference type="NCBI Taxonomy" id="556532"/>
    <lineage>
        <taxon>Bacteria</taxon>
        <taxon>Bacillati</taxon>
        <taxon>Actinomycetota</taxon>
        <taxon>Actinomycetes</taxon>
        <taxon>Micromonosporales</taxon>
        <taxon>Micromonosporaceae</taxon>
        <taxon>Rugosimonospora</taxon>
    </lineage>
</organism>
<feature type="compositionally biased region" description="Polar residues" evidence="1">
    <location>
        <begin position="28"/>
        <end position="37"/>
    </location>
</feature>
<evidence type="ECO:0000313" key="3">
    <source>
        <dbReference type="Proteomes" id="UP000642748"/>
    </source>
</evidence>
<comment type="caution">
    <text evidence="2">The sequence shown here is derived from an EMBL/GenBank/DDBJ whole genome shotgun (WGS) entry which is preliminary data.</text>
</comment>
<dbReference type="Proteomes" id="UP000642748">
    <property type="component" value="Unassembled WGS sequence"/>
</dbReference>
<protein>
    <submittedName>
        <fullName evidence="2">Uncharacterized protein</fullName>
    </submittedName>
</protein>
<dbReference type="AlphaFoldDB" id="A0A8J3VVE4"/>
<reference evidence="2" key="1">
    <citation type="submission" date="2021-01" db="EMBL/GenBank/DDBJ databases">
        <title>Whole genome shotgun sequence of Rugosimonospora africana NBRC 104875.</title>
        <authorList>
            <person name="Komaki H."/>
            <person name="Tamura T."/>
        </authorList>
    </citation>
    <scope>NUCLEOTIDE SEQUENCE</scope>
    <source>
        <strain evidence="2">NBRC 104875</strain>
    </source>
</reference>